<accession>I4CC92</accession>
<reference evidence="2" key="1">
    <citation type="submission" date="2012-06" db="EMBL/GenBank/DDBJ databases">
        <title>Complete sequence of chromosome of Desulfomonile tiedjei DSM 6799.</title>
        <authorList>
            <person name="Lucas S."/>
            <person name="Copeland A."/>
            <person name="Lapidus A."/>
            <person name="Glavina del Rio T."/>
            <person name="Dalin E."/>
            <person name="Tice H."/>
            <person name="Bruce D."/>
            <person name="Goodwin L."/>
            <person name="Pitluck S."/>
            <person name="Peters L."/>
            <person name="Ovchinnikova G."/>
            <person name="Zeytun A."/>
            <person name="Lu M."/>
            <person name="Kyrpides N."/>
            <person name="Mavromatis K."/>
            <person name="Ivanova N."/>
            <person name="Brettin T."/>
            <person name="Detter J.C."/>
            <person name="Han C."/>
            <person name="Larimer F."/>
            <person name="Land M."/>
            <person name="Hauser L."/>
            <person name="Markowitz V."/>
            <person name="Cheng J.-F."/>
            <person name="Hugenholtz P."/>
            <person name="Woyke T."/>
            <person name="Wu D."/>
            <person name="Spring S."/>
            <person name="Schroeder M."/>
            <person name="Brambilla E."/>
            <person name="Klenk H.-P."/>
            <person name="Eisen J.A."/>
        </authorList>
    </citation>
    <scope>NUCLEOTIDE SEQUENCE [LARGE SCALE GENOMIC DNA]</scope>
    <source>
        <strain evidence="2">ATCC 49306 / DSM 6799 / DCB-1</strain>
    </source>
</reference>
<evidence type="ECO:0000313" key="2">
    <source>
        <dbReference type="Proteomes" id="UP000006055"/>
    </source>
</evidence>
<evidence type="ECO:0000313" key="1">
    <source>
        <dbReference type="EMBL" id="AFM27183.1"/>
    </source>
</evidence>
<sequence>MAEKRFINFTRKTEWGEALQKWHRRLADNRGDRAALKKCKSLTQVVFVPAYHELYQEITTVGRAAAKAKAITWSWARLEGRVRDRLPIIASLTALIESPKESDRKNDPEDKVVSLPSQMGAIRSSGGGPLVSDLRFRRLLKCRTPEELYPMLRRVIGLLNNQTDIMSLAQSMFYWDEEMRKEWAYDYYTTEEIAKEGSES</sequence>
<dbReference type="STRING" id="706587.Desti_4555"/>
<keyword evidence="2" id="KW-1185">Reference proteome</keyword>
<dbReference type="eggNOG" id="ENOG5033FH1">
    <property type="taxonomic scope" value="Bacteria"/>
</dbReference>
<protein>
    <submittedName>
        <fullName evidence="1">CRISPR-associated protein, Cse2 family</fullName>
    </submittedName>
</protein>
<dbReference type="InterPro" id="IPR038287">
    <property type="entry name" value="Cse2_sf"/>
</dbReference>
<dbReference type="CDD" id="cd09731">
    <property type="entry name" value="Cse2_I-E"/>
    <property type="match status" value="1"/>
</dbReference>
<dbReference type="EMBL" id="CP003360">
    <property type="protein sequence ID" value="AFM27183.1"/>
    <property type="molecule type" value="Genomic_DNA"/>
</dbReference>
<proteinExistence type="predicted"/>
<organism evidence="1 2">
    <name type="scientific">Desulfomonile tiedjei (strain ATCC 49306 / DSM 6799 / DCB-1)</name>
    <dbReference type="NCBI Taxonomy" id="706587"/>
    <lineage>
        <taxon>Bacteria</taxon>
        <taxon>Pseudomonadati</taxon>
        <taxon>Thermodesulfobacteriota</taxon>
        <taxon>Desulfomonilia</taxon>
        <taxon>Desulfomonilales</taxon>
        <taxon>Desulfomonilaceae</taxon>
        <taxon>Desulfomonile</taxon>
    </lineage>
</organism>
<dbReference type="Pfam" id="PF09485">
    <property type="entry name" value="CRISPR_Cse2"/>
    <property type="match status" value="1"/>
</dbReference>
<dbReference type="InterPro" id="IPR013382">
    <property type="entry name" value="CRISPR-assoc_prot_Cse2"/>
</dbReference>
<dbReference type="AlphaFoldDB" id="I4CC92"/>
<dbReference type="KEGG" id="dti:Desti_4555"/>
<dbReference type="OrthoDB" id="5452240at2"/>
<name>I4CC92_DESTA</name>
<dbReference type="HOGENOM" id="CLU_104968_2_0_7"/>
<dbReference type="NCBIfam" id="TIGR02548">
    <property type="entry name" value="casB_cse2"/>
    <property type="match status" value="1"/>
</dbReference>
<gene>
    <name evidence="1" type="ordered locus">Desti_4555</name>
</gene>
<dbReference type="Proteomes" id="UP000006055">
    <property type="component" value="Chromosome"/>
</dbReference>
<dbReference type="Gene3D" id="1.10.520.40">
    <property type="entry name" value="CRISPR-associated protein Cse2"/>
    <property type="match status" value="1"/>
</dbReference>
<dbReference type="RefSeq" id="WP_014812295.1">
    <property type="nucleotide sequence ID" value="NC_018025.1"/>
</dbReference>